<proteinExistence type="predicted"/>
<gene>
    <name evidence="1" type="ORF">SADUNF_Sadunf06G0189300</name>
</gene>
<dbReference type="EMBL" id="JADGMS010000006">
    <property type="protein sequence ID" value="KAF9681089.1"/>
    <property type="molecule type" value="Genomic_DNA"/>
</dbReference>
<comment type="caution">
    <text evidence="1">The sequence shown here is derived from an EMBL/GenBank/DDBJ whole genome shotgun (WGS) entry which is preliminary data.</text>
</comment>
<reference evidence="1 2" key="1">
    <citation type="submission" date="2020-10" db="EMBL/GenBank/DDBJ databases">
        <title>Plant Genome Project.</title>
        <authorList>
            <person name="Zhang R.-G."/>
        </authorList>
    </citation>
    <scope>NUCLEOTIDE SEQUENCE [LARGE SCALE GENOMIC DNA]</scope>
    <source>
        <strain evidence="1">FAFU-HL-1</strain>
        <tissue evidence="1">Leaf</tissue>
    </source>
</reference>
<evidence type="ECO:0000313" key="2">
    <source>
        <dbReference type="Proteomes" id="UP000657918"/>
    </source>
</evidence>
<accession>A0A835KA43</accession>
<evidence type="ECO:0000313" key="1">
    <source>
        <dbReference type="EMBL" id="KAF9681089.1"/>
    </source>
</evidence>
<dbReference type="Proteomes" id="UP000657918">
    <property type="component" value="Unassembled WGS sequence"/>
</dbReference>
<dbReference type="AlphaFoldDB" id="A0A835KA43"/>
<keyword evidence="2" id="KW-1185">Reference proteome</keyword>
<protein>
    <submittedName>
        <fullName evidence="1">Uncharacterized protein</fullName>
    </submittedName>
</protein>
<organism evidence="1 2">
    <name type="scientific">Salix dunnii</name>
    <dbReference type="NCBI Taxonomy" id="1413687"/>
    <lineage>
        <taxon>Eukaryota</taxon>
        <taxon>Viridiplantae</taxon>
        <taxon>Streptophyta</taxon>
        <taxon>Embryophyta</taxon>
        <taxon>Tracheophyta</taxon>
        <taxon>Spermatophyta</taxon>
        <taxon>Magnoliopsida</taxon>
        <taxon>eudicotyledons</taxon>
        <taxon>Gunneridae</taxon>
        <taxon>Pentapetalae</taxon>
        <taxon>rosids</taxon>
        <taxon>fabids</taxon>
        <taxon>Malpighiales</taxon>
        <taxon>Salicaceae</taxon>
        <taxon>Saliceae</taxon>
        <taxon>Salix</taxon>
    </lineage>
</organism>
<sequence>MANAIAKSPKTKNGFSRFILDALQLPTKIAGGICIAIAMHGNLRSLGMELTDLIGAYVTIDTTTDGTITQNPTAASINGWFNSSMPAAPLSHVIYSDTSHEAWEVLKMQYGQHTTGMPYENEF</sequence>
<name>A0A835KA43_9ROSI</name>